<accession>A0A940WXY7</accession>
<dbReference type="PANTHER" id="PTHR43792">
    <property type="entry name" value="GNAT FAMILY, PUTATIVE (AFU_ORTHOLOGUE AFUA_3G00765)-RELATED-RELATED"/>
    <property type="match status" value="1"/>
</dbReference>
<evidence type="ECO:0000313" key="2">
    <source>
        <dbReference type="EMBL" id="MBP3982842.1"/>
    </source>
</evidence>
<dbReference type="InterPro" id="IPR000182">
    <property type="entry name" value="GNAT_dom"/>
</dbReference>
<evidence type="ECO:0000259" key="1">
    <source>
        <dbReference type="PROSITE" id="PS51186"/>
    </source>
</evidence>
<reference evidence="2" key="1">
    <citation type="journal article" date="2016" name="Int. J. Syst. Evol. Microbiol.">
        <title>Pseudoxanthomonas helianthi sp. nov., isolated from roots of Jerusalem artichoke (Helianthus tuberosus).</title>
        <authorList>
            <person name="Kittiwongwattana C."/>
            <person name="Thawai C."/>
        </authorList>
    </citation>
    <scope>NUCLEOTIDE SEQUENCE</scope>
    <source>
        <strain evidence="2">110414</strain>
    </source>
</reference>
<comment type="caution">
    <text evidence="2">The sequence shown here is derived from an EMBL/GenBank/DDBJ whole genome shotgun (WGS) entry which is preliminary data.</text>
</comment>
<reference evidence="2" key="2">
    <citation type="submission" date="2021-03" db="EMBL/GenBank/DDBJ databases">
        <authorList>
            <person name="Cao W."/>
        </authorList>
    </citation>
    <scope>NUCLEOTIDE SEQUENCE</scope>
    <source>
        <strain evidence="2">110414</strain>
    </source>
</reference>
<dbReference type="PANTHER" id="PTHR43792:SF16">
    <property type="entry name" value="N-ACETYLTRANSFERASE DOMAIN-CONTAINING PROTEIN"/>
    <property type="match status" value="1"/>
</dbReference>
<dbReference type="CDD" id="cd04301">
    <property type="entry name" value="NAT_SF"/>
    <property type="match status" value="1"/>
</dbReference>
<evidence type="ECO:0000313" key="3">
    <source>
        <dbReference type="Proteomes" id="UP000673447"/>
    </source>
</evidence>
<protein>
    <submittedName>
        <fullName evidence="2">GNAT family N-acetyltransferase</fullName>
    </submittedName>
</protein>
<organism evidence="2 3">
    <name type="scientific">Pseudoxanthomonas helianthi</name>
    <dbReference type="NCBI Taxonomy" id="1453541"/>
    <lineage>
        <taxon>Bacteria</taxon>
        <taxon>Pseudomonadati</taxon>
        <taxon>Pseudomonadota</taxon>
        <taxon>Gammaproteobacteria</taxon>
        <taxon>Lysobacterales</taxon>
        <taxon>Lysobacteraceae</taxon>
        <taxon>Pseudoxanthomonas</taxon>
    </lineage>
</organism>
<dbReference type="Pfam" id="PF13302">
    <property type="entry name" value="Acetyltransf_3"/>
    <property type="match status" value="1"/>
</dbReference>
<dbReference type="Gene3D" id="3.40.630.30">
    <property type="match status" value="1"/>
</dbReference>
<dbReference type="SUPFAM" id="SSF55729">
    <property type="entry name" value="Acyl-CoA N-acyltransferases (Nat)"/>
    <property type="match status" value="1"/>
</dbReference>
<dbReference type="PROSITE" id="PS51186">
    <property type="entry name" value="GNAT"/>
    <property type="match status" value="1"/>
</dbReference>
<keyword evidence="3" id="KW-1185">Reference proteome</keyword>
<proteinExistence type="predicted"/>
<feature type="domain" description="N-acetyltransferase" evidence="1">
    <location>
        <begin position="9"/>
        <end position="185"/>
    </location>
</feature>
<dbReference type="EMBL" id="JAGKTC010000001">
    <property type="protein sequence ID" value="MBP3982842.1"/>
    <property type="molecule type" value="Genomic_DNA"/>
</dbReference>
<dbReference type="InterPro" id="IPR016181">
    <property type="entry name" value="Acyl_CoA_acyltransferase"/>
</dbReference>
<gene>
    <name evidence="2" type="ORF">J5837_00275</name>
</gene>
<dbReference type="Proteomes" id="UP000673447">
    <property type="component" value="Unassembled WGS sequence"/>
</dbReference>
<sequence length="188" mass="20879">MSHISSPRLDLMPLAPDFLRASLAGDRAACAAILGATMPQEWPEPEYRDVLAMRLRELRVDPTLQPWLMRAMVDRASRAMVGTIGFHTAPAPEYLRPYSPKAVELGFGVCESCRRRGYAREAVEAMMQWAHAQHGVTEFIVSIRPDNLPSQALAAGLGFVKISSHVDEVDGVEDILELRMNDTPKVRP</sequence>
<name>A0A940WXY7_9GAMM</name>
<dbReference type="RefSeq" id="WP_210534727.1">
    <property type="nucleotide sequence ID" value="NZ_JAGKTC010000001.1"/>
</dbReference>
<dbReference type="InterPro" id="IPR051531">
    <property type="entry name" value="N-acetyltransferase"/>
</dbReference>
<dbReference type="GO" id="GO:0016747">
    <property type="term" value="F:acyltransferase activity, transferring groups other than amino-acyl groups"/>
    <property type="evidence" value="ECO:0007669"/>
    <property type="project" value="InterPro"/>
</dbReference>
<dbReference type="AlphaFoldDB" id="A0A940WXY7"/>